<dbReference type="WBParaSite" id="SSLN_0001605001-mRNA-1">
    <property type="protein sequence ID" value="SSLN_0001605001-mRNA-1"/>
    <property type="gene ID" value="SSLN_0001605001"/>
</dbReference>
<reference evidence="3" key="1">
    <citation type="submission" date="2016-06" db="UniProtKB">
        <authorList>
            <consortium name="WormBaseParasite"/>
        </authorList>
    </citation>
    <scope>IDENTIFICATION</scope>
</reference>
<name>A0A183TG68_SCHSO</name>
<evidence type="ECO:0000313" key="2">
    <source>
        <dbReference type="Proteomes" id="UP000275846"/>
    </source>
</evidence>
<evidence type="ECO:0000313" key="3">
    <source>
        <dbReference type="WBParaSite" id="SSLN_0001605001-mRNA-1"/>
    </source>
</evidence>
<sequence>MTNTEGAREFLEAWYSCTGMLTWTSIMNVYVRESLPTVQITYKQPATQPPGIQLIHHQPSPFRTGNRSCFASPFPELTI</sequence>
<dbReference type="AlphaFoldDB" id="A0A183TG68"/>
<proteinExistence type="predicted"/>
<evidence type="ECO:0000313" key="1">
    <source>
        <dbReference type="EMBL" id="VDM01852.1"/>
    </source>
</evidence>
<accession>A0A183TG68</accession>
<keyword evidence="2" id="KW-1185">Reference proteome</keyword>
<dbReference type="EMBL" id="UYSU01039972">
    <property type="protein sequence ID" value="VDM01852.1"/>
    <property type="molecule type" value="Genomic_DNA"/>
</dbReference>
<protein>
    <submittedName>
        <fullName evidence="1 3">Uncharacterized protein</fullName>
    </submittedName>
</protein>
<reference evidence="1 2" key="2">
    <citation type="submission" date="2018-11" db="EMBL/GenBank/DDBJ databases">
        <authorList>
            <consortium name="Pathogen Informatics"/>
        </authorList>
    </citation>
    <scope>NUCLEOTIDE SEQUENCE [LARGE SCALE GENOMIC DNA]</scope>
    <source>
        <strain evidence="1 2">NST_G2</strain>
    </source>
</reference>
<gene>
    <name evidence="1" type="ORF">SSLN_LOCUS15466</name>
</gene>
<organism evidence="3">
    <name type="scientific">Schistocephalus solidus</name>
    <name type="common">Tapeworm</name>
    <dbReference type="NCBI Taxonomy" id="70667"/>
    <lineage>
        <taxon>Eukaryota</taxon>
        <taxon>Metazoa</taxon>
        <taxon>Spiralia</taxon>
        <taxon>Lophotrochozoa</taxon>
        <taxon>Platyhelminthes</taxon>
        <taxon>Cestoda</taxon>
        <taxon>Eucestoda</taxon>
        <taxon>Diphyllobothriidea</taxon>
        <taxon>Diphyllobothriidae</taxon>
        <taxon>Schistocephalus</taxon>
    </lineage>
</organism>
<dbReference type="Proteomes" id="UP000275846">
    <property type="component" value="Unassembled WGS sequence"/>
</dbReference>